<dbReference type="EMBL" id="CVRI01000035">
    <property type="protein sequence ID" value="CRK92877.1"/>
    <property type="molecule type" value="Genomic_DNA"/>
</dbReference>
<reference evidence="1 2" key="1">
    <citation type="submission" date="2015-04" db="EMBL/GenBank/DDBJ databases">
        <authorList>
            <person name="Syromyatnikov M.Y."/>
            <person name="Popov V.N."/>
        </authorList>
    </citation>
    <scope>NUCLEOTIDE SEQUENCE [LARGE SCALE GENOMIC DNA]</scope>
</reference>
<proteinExistence type="predicted"/>
<name>A0A1J1HXY7_9DIPT</name>
<dbReference type="AlphaFoldDB" id="A0A1J1HXY7"/>
<evidence type="ECO:0000313" key="2">
    <source>
        <dbReference type="Proteomes" id="UP000183832"/>
    </source>
</evidence>
<organism evidence="1 2">
    <name type="scientific">Clunio marinus</name>
    <dbReference type="NCBI Taxonomy" id="568069"/>
    <lineage>
        <taxon>Eukaryota</taxon>
        <taxon>Metazoa</taxon>
        <taxon>Ecdysozoa</taxon>
        <taxon>Arthropoda</taxon>
        <taxon>Hexapoda</taxon>
        <taxon>Insecta</taxon>
        <taxon>Pterygota</taxon>
        <taxon>Neoptera</taxon>
        <taxon>Endopterygota</taxon>
        <taxon>Diptera</taxon>
        <taxon>Nematocera</taxon>
        <taxon>Chironomoidea</taxon>
        <taxon>Chironomidae</taxon>
        <taxon>Clunio</taxon>
    </lineage>
</organism>
<evidence type="ECO:0000313" key="1">
    <source>
        <dbReference type="EMBL" id="CRK92877.1"/>
    </source>
</evidence>
<gene>
    <name evidence="1" type="ORF">CLUMA_CG006401</name>
</gene>
<keyword evidence="2" id="KW-1185">Reference proteome</keyword>
<sequence>MFGNIFDIQLNLILKSLKVVETEELKRNKAVELLQTTITSLNSKYTSSNLKAVVVSQYNK</sequence>
<accession>A0A1J1HXY7</accession>
<protein>
    <submittedName>
        <fullName evidence="1">CLUMA_CG006401, isoform A</fullName>
    </submittedName>
</protein>
<dbReference type="Proteomes" id="UP000183832">
    <property type="component" value="Unassembled WGS sequence"/>
</dbReference>